<feature type="transmembrane region" description="Helical" evidence="11">
    <location>
        <begin position="114"/>
        <end position="132"/>
    </location>
</feature>
<dbReference type="InterPro" id="IPR000390">
    <property type="entry name" value="Small_drug/metabolite_transptr"/>
</dbReference>
<evidence type="ECO:0000256" key="9">
    <source>
        <dbReference type="ARBA" id="ARBA00023098"/>
    </source>
</evidence>
<comment type="caution">
    <text evidence="13">The sequence shown here is derived from an EMBL/GenBank/DDBJ whole genome shotgun (WGS) entry which is preliminary data.</text>
</comment>
<dbReference type="Gene3D" id="1.10.3730.20">
    <property type="match status" value="2"/>
</dbReference>
<dbReference type="InterPro" id="IPR000620">
    <property type="entry name" value="EamA_dom"/>
</dbReference>
<reference evidence="13 14" key="1">
    <citation type="submission" date="2018-01" db="EMBL/GenBank/DDBJ databases">
        <title>Genomic Encyclopedia of Archaeal and Bacterial Type Strains, Phase II (KMG-II): from individual species to whole genera.</title>
        <authorList>
            <person name="Goeker M."/>
        </authorList>
    </citation>
    <scope>NUCLEOTIDE SEQUENCE [LARGE SCALE GENOMIC DNA]</scope>
    <source>
        <strain evidence="13 14">DSM 12048</strain>
    </source>
</reference>
<organism evidence="13 14">
    <name type="scientific">Albidovulum inexpectatum</name>
    <dbReference type="NCBI Taxonomy" id="196587"/>
    <lineage>
        <taxon>Bacteria</taxon>
        <taxon>Pseudomonadati</taxon>
        <taxon>Pseudomonadota</taxon>
        <taxon>Alphaproteobacteria</taxon>
        <taxon>Rhodobacterales</taxon>
        <taxon>Paracoccaceae</taxon>
        <taxon>Albidovulum</taxon>
    </lineage>
</organism>
<evidence type="ECO:0000256" key="10">
    <source>
        <dbReference type="ARBA" id="ARBA00023136"/>
    </source>
</evidence>
<evidence type="ECO:0000256" key="3">
    <source>
        <dbReference type="ARBA" id="ARBA00022516"/>
    </source>
</evidence>
<feature type="transmembrane region" description="Helical" evidence="11">
    <location>
        <begin position="144"/>
        <end position="161"/>
    </location>
</feature>
<feature type="transmembrane region" description="Helical" evidence="11">
    <location>
        <begin position="59"/>
        <end position="77"/>
    </location>
</feature>
<keyword evidence="7" id="KW-0448">Lipopolysaccharide biosynthesis</keyword>
<dbReference type="SUPFAM" id="SSF103481">
    <property type="entry name" value="Multidrug resistance efflux transporter EmrE"/>
    <property type="match status" value="2"/>
</dbReference>
<keyword evidence="10 11" id="KW-0472">Membrane</keyword>
<comment type="subcellular location">
    <subcellularLocation>
        <location evidence="1">Cell membrane</location>
        <topology evidence="1">Multi-pass membrane protein</topology>
    </subcellularLocation>
</comment>
<evidence type="ECO:0000256" key="8">
    <source>
        <dbReference type="ARBA" id="ARBA00022989"/>
    </source>
</evidence>
<dbReference type="AlphaFoldDB" id="A0A2S5JH05"/>
<dbReference type="PANTHER" id="PTHR30561:SF9">
    <property type="entry name" value="4-AMINO-4-DEOXY-L-ARABINOSE-PHOSPHOUNDECAPRENOL FLIPPASE SUBUNIT ARNF-RELATED"/>
    <property type="match status" value="1"/>
</dbReference>
<evidence type="ECO:0000259" key="12">
    <source>
        <dbReference type="Pfam" id="PF00892"/>
    </source>
</evidence>
<feature type="transmembrane region" description="Helical" evidence="11">
    <location>
        <begin position="89"/>
        <end position="108"/>
    </location>
</feature>
<dbReference type="EMBL" id="PRDS01000004">
    <property type="protein sequence ID" value="PPB80753.1"/>
    <property type="molecule type" value="Genomic_DNA"/>
</dbReference>
<keyword evidence="6 11" id="KW-0812">Transmembrane</keyword>
<evidence type="ECO:0000256" key="6">
    <source>
        <dbReference type="ARBA" id="ARBA00022692"/>
    </source>
</evidence>
<evidence type="ECO:0000256" key="7">
    <source>
        <dbReference type="ARBA" id="ARBA00022985"/>
    </source>
</evidence>
<keyword evidence="3" id="KW-0444">Lipid biosynthesis</keyword>
<dbReference type="GO" id="GO:0005886">
    <property type="term" value="C:plasma membrane"/>
    <property type="evidence" value="ECO:0007669"/>
    <property type="project" value="UniProtKB-SubCell"/>
</dbReference>
<keyword evidence="8 11" id="KW-1133">Transmembrane helix</keyword>
<evidence type="ECO:0000256" key="1">
    <source>
        <dbReference type="ARBA" id="ARBA00004651"/>
    </source>
</evidence>
<proteinExistence type="predicted"/>
<dbReference type="GO" id="GO:0009245">
    <property type="term" value="P:lipid A biosynthetic process"/>
    <property type="evidence" value="ECO:0007669"/>
    <property type="project" value="UniProtKB-KW"/>
</dbReference>
<evidence type="ECO:0000256" key="2">
    <source>
        <dbReference type="ARBA" id="ARBA00022475"/>
    </source>
</evidence>
<keyword evidence="9" id="KW-0443">Lipid metabolism</keyword>
<feature type="transmembrane region" description="Helical" evidence="11">
    <location>
        <begin position="173"/>
        <end position="194"/>
    </location>
</feature>
<protein>
    <submittedName>
        <fullName evidence="13">EamA-like transporter family protein</fullName>
    </submittedName>
</protein>
<feature type="domain" description="EamA" evidence="12">
    <location>
        <begin position="7"/>
        <end position="131"/>
    </location>
</feature>
<gene>
    <name evidence="13" type="ORF">LV82_01485</name>
</gene>
<feature type="transmembrane region" description="Helical" evidence="11">
    <location>
        <begin position="233"/>
        <end position="255"/>
    </location>
</feature>
<evidence type="ECO:0000256" key="4">
    <source>
        <dbReference type="ARBA" id="ARBA00022519"/>
    </source>
</evidence>
<feature type="domain" description="EamA" evidence="12">
    <location>
        <begin position="148"/>
        <end position="277"/>
    </location>
</feature>
<keyword evidence="2" id="KW-1003">Cell membrane</keyword>
<evidence type="ECO:0000313" key="14">
    <source>
        <dbReference type="Proteomes" id="UP000239736"/>
    </source>
</evidence>
<evidence type="ECO:0000256" key="11">
    <source>
        <dbReference type="SAM" id="Phobius"/>
    </source>
</evidence>
<keyword evidence="4" id="KW-0997">Cell inner membrane</keyword>
<accession>A0A2S5JH05</accession>
<keyword evidence="5" id="KW-0441">Lipid A biosynthesis</keyword>
<dbReference type="GO" id="GO:0009103">
    <property type="term" value="P:lipopolysaccharide biosynthetic process"/>
    <property type="evidence" value="ECO:0007669"/>
    <property type="project" value="UniProtKB-KW"/>
</dbReference>
<evidence type="ECO:0000256" key="5">
    <source>
        <dbReference type="ARBA" id="ARBA00022556"/>
    </source>
</evidence>
<dbReference type="InterPro" id="IPR037185">
    <property type="entry name" value="EmrE-like"/>
</dbReference>
<dbReference type="GO" id="GO:0022857">
    <property type="term" value="F:transmembrane transporter activity"/>
    <property type="evidence" value="ECO:0007669"/>
    <property type="project" value="InterPro"/>
</dbReference>
<evidence type="ECO:0000313" key="13">
    <source>
        <dbReference type="EMBL" id="PPB80753.1"/>
    </source>
</evidence>
<feature type="transmembrane region" description="Helical" evidence="11">
    <location>
        <begin position="206"/>
        <end position="227"/>
    </location>
</feature>
<sequence>MMTLTVFLAVLAAAFLHAGWNALIKAGPSKQTAMFVLTTGHAAIGLAVAALHPLPAPQVWPWLLGSALIHTAYQLFLAHALEQGDLSRVYPIARGTAPLIVLAVSLALLPDRVAPLSVAGIVTLGAGIAIMARGALRLGESRRMLPHALGAAAATAGYTLTDGLGARVSGAPVAYVGWLMVLSAVFFTPAIVALKGRGVLRTGRRGWAVGLLAAAGSFGAYAIAVWAMTRAPIALVGALRETSILFAVLIGWLAFGERMDRTKALAAALIVTGVILTRLAPTA</sequence>
<keyword evidence="14" id="KW-1185">Reference proteome</keyword>
<dbReference type="Proteomes" id="UP000239736">
    <property type="component" value="Unassembled WGS sequence"/>
</dbReference>
<name>A0A2S5JH05_9RHOB</name>
<dbReference type="Pfam" id="PF00892">
    <property type="entry name" value="EamA"/>
    <property type="match status" value="2"/>
</dbReference>
<dbReference type="PANTHER" id="PTHR30561">
    <property type="entry name" value="SMR FAMILY PROTON-DEPENDENT DRUG EFFLUX TRANSPORTER SUGE"/>
    <property type="match status" value="1"/>
</dbReference>